<dbReference type="PANTHER" id="PTHR42988:SF2">
    <property type="entry name" value="CYCLIC NUCLEOTIDE PHOSPHODIESTERASE CBUA0032-RELATED"/>
    <property type="match status" value="1"/>
</dbReference>
<dbReference type="GO" id="GO:0016787">
    <property type="term" value="F:hydrolase activity"/>
    <property type="evidence" value="ECO:0007669"/>
    <property type="project" value="UniProtKB-KW"/>
</dbReference>
<protein>
    <submittedName>
        <fullName evidence="6">Phosphodiesterase</fullName>
    </submittedName>
</protein>
<feature type="domain" description="Calcineurin-like phosphoesterase" evidence="5">
    <location>
        <begin position="19"/>
        <end position="218"/>
    </location>
</feature>
<evidence type="ECO:0000259" key="5">
    <source>
        <dbReference type="Pfam" id="PF00149"/>
    </source>
</evidence>
<comment type="similarity">
    <text evidence="4">Belongs to the cyclic nucleotide phosphodiesterase class-III family.</text>
</comment>
<evidence type="ECO:0000256" key="4">
    <source>
        <dbReference type="ARBA" id="ARBA00025742"/>
    </source>
</evidence>
<dbReference type="InterPro" id="IPR004843">
    <property type="entry name" value="Calcineurin-like_PHP"/>
</dbReference>
<name>A0A6A9UW78_9ACTN</name>
<dbReference type="InterPro" id="IPR050884">
    <property type="entry name" value="CNP_phosphodiesterase-III"/>
</dbReference>
<dbReference type="EMBL" id="WPCU01000010">
    <property type="protein sequence ID" value="MVA77176.1"/>
    <property type="molecule type" value="Genomic_DNA"/>
</dbReference>
<dbReference type="Pfam" id="PF00149">
    <property type="entry name" value="Metallophos"/>
    <property type="match status" value="1"/>
</dbReference>
<dbReference type="PANTHER" id="PTHR42988">
    <property type="entry name" value="PHOSPHOHYDROLASE"/>
    <property type="match status" value="1"/>
</dbReference>
<accession>A0A6A9UW78</accession>
<organism evidence="6 7">
    <name type="scientific">Auraticoccus cholistanensis</name>
    <dbReference type="NCBI Taxonomy" id="2656650"/>
    <lineage>
        <taxon>Bacteria</taxon>
        <taxon>Bacillati</taxon>
        <taxon>Actinomycetota</taxon>
        <taxon>Actinomycetes</taxon>
        <taxon>Propionibacteriales</taxon>
        <taxon>Propionibacteriaceae</taxon>
        <taxon>Auraticoccus</taxon>
    </lineage>
</organism>
<comment type="caution">
    <text evidence="6">The sequence shown here is derived from an EMBL/GenBank/DDBJ whole genome shotgun (WGS) entry which is preliminary data.</text>
</comment>
<gene>
    <name evidence="6" type="ORF">GC722_14250</name>
</gene>
<sequence>MTTAVPTTTTEYPRPSVVLAHLTDLHITGDGSPLYGAVDSTRRLAAALDRLERSGVRPDALVLSGDLADRGEPAAYRTLRSLVWPVAERLGAEVVVACGNHDDRAALRQHLLDGAGEPGAPADAPVRSVHRFGGLRVLVVDSSVPGAHWGAVDEEQLGWLAAVLAEPAPLGTVLVVHHPPAPTLLDLALTVELRGQARLAEVLAGSDVRAVLAGHVHHTVSATFAGIPVHAASGLAYTQDLLAEGGGTRGQDGEQAFGLVHVLPGTVVHAVAPVTAHPTVGERVPAEEVARRLAAAGITRPA</sequence>
<keyword evidence="2" id="KW-0378">Hydrolase</keyword>
<dbReference type="RefSeq" id="WP_156611274.1">
    <property type="nucleotide sequence ID" value="NZ_WPCU01000010.1"/>
</dbReference>
<dbReference type="AlphaFoldDB" id="A0A6A9UW78"/>
<evidence type="ECO:0000313" key="7">
    <source>
        <dbReference type="Proteomes" id="UP000435304"/>
    </source>
</evidence>
<evidence type="ECO:0000256" key="3">
    <source>
        <dbReference type="ARBA" id="ARBA00023004"/>
    </source>
</evidence>
<keyword evidence="1" id="KW-0479">Metal-binding</keyword>
<dbReference type="Gene3D" id="3.60.21.10">
    <property type="match status" value="1"/>
</dbReference>
<evidence type="ECO:0000313" key="6">
    <source>
        <dbReference type="EMBL" id="MVA77176.1"/>
    </source>
</evidence>
<keyword evidence="3" id="KW-0408">Iron</keyword>
<dbReference type="Proteomes" id="UP000435304">
    <property type="component" value="Unassembled WGS sequence"/>
</dbReference>
<dbReference type="GO" id="GO:0046872">
    <property type="term" value="F:metal ion binding"/>
    <property type="evidence" value="ECO:0007669"/>
    <property type="project" value="UniProtKB-KW"/>
</dbReference>
<dbReference type="SUPFAM" id="SSF56300">
    <property type="entry name" value="Metallo-dependent phosphatases"/>
    <property type="match status" value="1"/>
</dbReference>
<proteinExistence type="inferred from homology"/>
<reference evidence="6 7" key="1">
    <citation type="submission" date="2019-12" db="EMBL/GenBank/DDBJ databases">
        <title>Auraticoccus cholistani sp. nov., an actinomycete isolated from soil of Cholistan desert.</title>
        <authorList>
            <person name="Cheema M.T."/>
        </authorList>
    </citation>
    <scope>NUCLEOTIDE SEQUENCE [LARGE SCALE GENOMIC DNA]</scope>
    <source>
        <strain evidence="6 7">F435</strain>
    </source>
</reference>
<dbReference type="InterPro" id="IPR029052">
    <property type="entry name" value="Metallo-depent_PP-like"/>
</dbReference>
<keyword evidence="7" id="KW-1185">Reference proteome</keyword>
<evidence type="ECO:0000256" key="1">
    <source>
        <dbReference type="ARBA" id="ARBA00022723"/>
    </source>
</evidence>
<evidence type="ECO:0000256" key="2">
    <source>
        <dbReference type="ARBA" id="ARBA00022801"/>
    </source>
</evidence>